<evidence type="ECO:0000256" key="14">
    <source>
        <dbReference type="SAM" id="SignalP"/>
    </source>
</evidence>
<sequence length="561" mass="62218">MESRWWLVCLCLAAVADETRQNSMSCDRVHKLLQLQQIDTTGLLNTPGTESDLQVCLSRGATCCTRKVEEEYQTAVHQDFQNLLQTFSSNLKSLITQSIAALQETLDSVAREVQSHTSALLRVLYGDLGSRASSPLAELFTDVGLFLLGAELNLEEATQRFFQALFPLVYDQLEKRDMAPLDPVYQECVRSVGRRSAAYGNAPIRLAALVSRASETERTFLQSMHLAAEVINTTDHAQPSRECRRALMRMRYCPLCQALTDSKPCMGYCLNVLRGCLASLAELDAHWQEFVRSLEALSARMQDGDELERVIATIPPLITDAVAHMSKNAAKLKSQVHSLCGEPVHFGHIQQRPVSDTLHLETPEKTPEDTLSHKRREFLTSLRHYRAFYGGLADQMCVRELASTDGLACWNGNDVVKSYTKRVVGSGIRAQAQNPEVRVKEADPVIHQVIDKLKHINQLLQGHSIPKLGTLDQIEMGSGDVDIMFSGQCDDEDGCWGSGDGAGETWVANPPESSDQAPDENPHHSSRAEPVGDTLRASGFRSTPSAVSLLSTVYTMLMFWR</sequence>
<keyword evidence="10 12" id="KW-0449">Lipoprotein</keyword>
<evidence type="ECO:0000256" key="1">
    <source>
        <dbReference type="ARBA" id="ARBA00004609"/>
    </source>
</evidence>
<dbReference type="GO" id="GO:1905475">
    <property type="term" value="P:regulation of protein localization to membrane"/>
    <property type="evidence" value="ECO:0007669"/>
    <property type="project" value="TreeGrafter"/>
</dbReference>
<evidence type="ECO:0000313" key="15">
    <source>
        <dbReference type="EMBL" id="KAF7689725.1"/>
    </source>
</evidence>
<evidence type="ECO:0000313" key="16">
    <source>
        <dbReference type="Proteomes" id="UP000606274"/>
    </source>
</evidence>
<evidence type="ECO:0000256" key="11">
    <source>
        <dbReference type="RuleBase" id="RU003518"/>
    </source>
</evidence>
<dbReference type="AlphaFoldDB" id="A0A8T0AE84"/>
<dbReference type="Proteomes" id="UP000606274">
    <property type="component" value="Unassembled WGS sequence"/>
</dbReference>
<evidence type="ECO:0000256" key="7">
    <source>
        <dbReference type="ARBA" id="ARBA00023136"/>
    </source>
</evidence>
<evidence type="ECO:0000256" key="6">
    <source>
        <dbReference type="ARBA" id="ARBA00022974"/>
    </source>
</evidence>
<evidence type="ECO:0000256" key="2">
    <source>
        <dbReference type="ARBA" id="ARBA00010260"/>
    </source>
</evidence>
<dbReference type="GO" id="GO:0005576">
    <property type="term" value="C:extracellular region"/>
    <property type="evidence" value="ECO:0007669"/>
    <property type="project" value="TreeGrafter"/>
</dbReference>
<comment type="function">
    <text evidence="12">Cell surface proteoglycan.</text>
</comment>
<proteinExistence type="inferred from homology"/>
<keyword evidence="4 12" id="KW-0336">GPI-anchor</keyword>
<protein>
    <recommendedName>
        <fullName evidence="17">Glypican-5</fullName>
    </recommendedName>
</protein>
<keyword evidence="8" id="KW-0325">Glycoprotein</keyword>
<dbReference type="OrthoDB" id="6380619at2759"/>
<evidence type="ECO:0000256" key="5">
    <source>
        <dbReference type="ARBA" id="ARBA00022729"/>
    </source>
</evidence>
<evidence type="ECO:0000256" key="9">
    <source>
        <dbReference type="ARBA" id="ARBA00023207"/>
    </source>
</evidence>
<comment type="similarity">
    <text evidence="2 11">Belongs to the glypican family.</text>
</comment>
<feature type="region of interest" description="Disordered" evidence="13">
    <location>
        <begin position="494"/>
        <end position="539"/>
    </location>
</feature>
<dbReference type="GO" id="GO:0098552">
    <property type="term" value="C:side of membrane"/>
    <property type="evidence" value="ECO:0007669"/>
    <property type="project" value="UniProtKB-KW"/>
</dbReference>
<dbReference type="PANTHER" id="PTHR10822:SF12">
    <property type="entry name" value="GLYPICAN-5"/>
    <property type="match status" value="1"/>
</dbReference>
<dbReference type="GO" id="GO:0090263">
    <property type="term" value="P:positive regulation of canonical Wnt signaling pathway"/>
    <property type="evidence" value="ECO:0007669"/>
    <property type="project" value="TreeGrafter"/>
</dbReference>
<evidence type="ECO:0000256" key="10">
    <source>
        <dbReference type="ARBA" id="ARBA00023288"/>
    </source>
</evidence>
<keyword evidence="16" id="KW-1185">Reference proteome</keyword>
<dbReference type="GO" id="GO:0005886">
    <property type="term" value="C:plasma membrane"/>
    <property type="evidence" value="ECO:0007669"/>
    <property type="project" value="UniProtKB-SubCell"/>
</dbReference>
<feature type="signal peptide" evidence="14">
    <location>
        <begin position="1"/>
        <end position="21"/>
    </location>
</feature>
<keyword evidence="6 12" id="KW-0654">Proteoglycan</keyword>
<evidence type="ECO:0000256" key="13">
    <source>
        <dbReference type="SAM" id="MobiDB-lite"/>
    </source>
</evidence>
<dbReference type="InterPro" id="IPR001863">
    <property type="entry name" value="Glypican"/>
</dbReference>
<evidence type="ECO:0000256" key="4">
    <source>
        <dbReference type="ARBA" id="ARBA00022622"/>
    </source>
</evidence>
<name>A0A8T0AE84_SILME</name>
<feature type="chain" id="PRO_5035758409" description="Glypican-5" evidence="14">
    <location>
        <begin position="22"/>
        <end position="561"/>
    </location>
</feature>
<accession>A0A8T0AE84</accession>
<dbReference type="GO" id="GO:0016477">
    <property type="term" value="P:cell migration"/>
    <property type="evidence" value="ECO:0007669"/>
    <property type="project" value="TreeGrafter"/>
</dbReference>
<evidence type="ECO:0000256" key="3">
    <source>
        <dbReference type="ARBA" id="ARBA00022475"/>
    </source>
</evidence>
<evidence type="ECO:0000256" key="8">
    <source>
        <dbReference type="ARBA" id="ARBA00023180"/>
    </source>
</evidence>
<comment type="subcellular location">
    <subcellularLocation>
        <location evidence="1 12">Cell membrane</location>
        <topology evidence="1 12">Lipid-anchor</topology>
        <topology evidence="1 12">GPI-anchor</topology>
    </subcellularLocation>
</comment>
<keyword evidence="9 12" id="KW-0357">Heparan sulfate</keyword>
<organism evidence="15 16">
    <name type="scientific">Silurus meridionalis</name>
    <name type="common">Southern catfish</name>
    <name type="synonym">Silurus soldatovi meridionalis</name>
    <dbReference type="NCBI Taxonomy" id="175797"/>
    <lineage>
        <taxon>Eukaryota</taxon>
        <taxon>Metazoa</taxon>
        <taxon>Chordata</taxon>
        <taxon>Craniata</taxon>
        <taxon>Vertebrata</taxon>
        <taxon>Euteleostomi</taxon>
        <taxon>Actinopterygii</taxon>
        <taxon>Neopterygii</taxon>
        <taxon>Teleostei</taxon>
        <taxon>Ostariophysi</taxon>
        <taxon>Siluriformes</taxon>
        <taxon>Siluridae</taxon>
        <taxon>Silurus</taxon>
    </lineage>
</organism>
<comment type="caution">
    <text evidence="15">The sequence shown here is derived from an EMBL/GenBank/DDBJ whole genome shotgun (WGS) entry which is preliminary data.</text>
</comment>
<evidence type="ECO:0000256" key="12">
    <source>
        <dbReference type="RuleBase" id="RU003519"/>
    </source>
</evidence>
<keyword evidence="5 14" id="KW-0732">Signal</keyword>
<dbReference type="GO" id="GO:0009986">
    <property type="term" value="C:cell surface"/>
    <property type="evidence" value="ECO:0007669"/>
    <property type="project" value="TreeGrafter"/>
</dbReference>
<gene>
    <name evidence="15" type="ORF">HF521_013078</name>
</gene>
<keyword evidence="3" id="KW-1003">Cell membrane</keyword>
<keyword evidence="7 12" id="KW-0472">Membrane</keyword>
<dbReference type="Pfam" id="PF01153">
    <property type="entry name" value="Glypican"/>
    <property type="match status" value="1"/>
</dbReference>
<evidence type="ECO:0008006" key="17">
    <source>
        <dbReference type="Google" id="ProtNLM"/>
    </source>
</evidence>
<dbReference type="EMBL" id="JABFDY010000024">
    <property type="protein sequence ID" value="KAF7689725.1"/>
    <property type="molecule type" value="Genomic_DNA"/>
</dbReference>
<reference evidence="15" key="1">
    <citation type="submission" date="2020-08" db="EMBL/GenBank/DDBJ databases">
        <title>Chromosome-level assembly of Southern catfish (Silurus meridionalis) provides insights into visual adaptation to the nocturnal and benthic lifestyles.</title>
        <authorList>
            <person name="Zhang Y."/>
            <person name="Wang D."/>
            <person name="Peng Z."/>
        </authorList>
    </citation>
    <scope>NUCLEOTIDE SEQUENCE</scope>
    <source>
        <strain evidence="15">SWU-2019-XX</strain>
        <tissue evidence="15">Muscle</tissue>
    </source>
</reference>
<dbReference type="PANTHER" id="PTHR10822">
    <property type="entry name" value="GLYPICAN"/>
    <property type="match status" value="1"/>
</dbReference>